<dbReference type="HOGENOM" id="CLU_1776031_0_0_0"/>
<dbReference type="GO" id="GO:0046872">
    <property type="term" value="F:metal ion binding"/>
    <property type="evidence" value="ECO:0007669"/>
    <property type="project" value="UniProtKB-KW"/>
</dbReference>
<evidence type="ECO:0000313" key="6">
    <source>
        <dbReference type="EMBL" id="ABU58445.1"/>
    </source>
</evidence>
<dbReference type="EMBL" id="CP000804">
    <property type="protein sequence ID" value="ABU58445.1"/>
    <property type="molecule type" value="Genomic_DNA"/>
</dbReference>
<dbReference type="RefSeq" id="WP_012120869.1">
    <property type="nucleotide sequence ID" value="NC_009767.1"/>
</dbReference>
<dbReference type="STRING" id="383372.Rcas_2363"/>
<dbReference type="OrthoDB" id="158252at2"/>
<evidence type="ECO:0000256" key="2">
    <source>
        <dbReference type="ARBA" id="ARBA00022723"/>
    </source>
</evidence>
<evidence type="ECO:0000256" key="1">
    <source>
        <dbReference type="ARBA" id="ARBA00022617"/>
    </source>
</evidence>
<evidence type="ECO:0000256" key="4">
    <source>
        <dbReference type="PROSITE-ProRule" id="PRU00433"/>
    </source>
</evidence>
<dbReference type="Proteomes" id="UP000000263">
    <property type="component" value="Chromosome"/>
</dbReference>
<dbReference type="SUPFAM" id="SSF46626">
    <property type="entry name" value="Cytochrome c"/>
    <property type="match status" value="1"/>
</dbReference>
<dbReference type="KEGG" id="rca:Rcas_2363"/>
<reference evidence="6 7" key="1">
    <citation type="submission" date="2007-08" db="EMBL/GenBank/DDBJ databases">
        <title>Complete sequence of Roseiflexus castenholzii DSM 13941.</title>
        <authorList>
            <consortium name="US DOE Joint Genome Institute"/>
            <person name="Copeland A."/>
            <person name="Lucas S."/>
            <person name="Lapidus A."/>
            <person name="Barry K."/>
            <person name="Glavina del Rio T."/>
            <person name="Dalin E."/>
            <person name="Tice H."/>
            <person name="Pitluck S."/>
            <person name="Thompson L.S."/>
            <person name="Brettin T."/>
            <person name="Bruce D."/>
            <person name="Detter J.C."/>
            <person name="Han C."/>
            <person name="Tapia R."/>
            <person name="Schmutz J."/>
            <person name="Larimer F."/>
            <person name="Land M."/>
            <person name="Hauser L."/>
            <person name="Kyrpides N."/>
            <person name="Mikhailova N."/>
            <person name="Bryant D.A."/>
            <person name="Hanada S."/>
            <person name="Tsukatani Y."/>
            <person name="Richardson P."/>
        </authorList>
    </citation>
    <scope>NUCLEOTIDE SEQUENCE [LARGE SCALE GENOMIC DNA]</scope>
    <source>
        <strain evidence="7">DSM 13941 / HLO8</strain>
    </source>
</reference>
<dbReference type="GO" id="GO:0009055">
    <property type="term" value="F:electron transfer activity"/>
    <property type="evidence" value="ECO:0007669"/>
    <property type="project" value="InterPro"/>
</dbReference>
<proteinExistence type="predicted"/>
<dbReference type="PROSITE" id="PS51007">
    <property type="entry name" value="CYTC"/>
    <property type="match status" value="1"/>
</dbReference>
<keyword evidence="1 4" id="KW-0349">Heme</keyword>
<dbReference type="GO" id="GO:0020037">
    <property type="term" value="F:heme binding"/>
    <property type="evidence" value="ECO:0007669"/>
    <property type="project" value="InterPro"/>
</dbReference>
<evidence type="ECO:0000256" key="3">
    <source>
        <dbReference type="ARBA" id="ARBA00023004"/>
    </source>
</evidence>
<protein>
    <submittedName>
        <fullName evidence="6">Cytochrome c class I</fullName>
    </submittedName>
</protein>
<feature type="domain" description="Cytochrome c" evidence="5">
    <location>
        <begin position="39"/>
        <end position="137"/>
    </location>
</feature>
<keyword evidence="7" id="KW-1185">Reference proteome</keyword>
<keyword evidence="3 4" id="KW-0408">Iron</keyword>
<dbReference type="eggNOG" id="COG2010">
    <property type="taxonomic scope" value="Bacteria"/>
</dbReference>
<organism evidence="6 7">
    <name type="scientific">Roseiflexus castenholzii (strain DSM 13941 / HLO8)</name>
    <dbReference type="NCBI Taxonomy" id="383372"/>
    <lineage>
        <taxon>Bacteria</taxon>
        <taxon>Bacillati</taxon>
        <taxon>Chloroflexota</taxon>
        <taxon>Chloroflexia</taxon>
        <taxon>Chloroflexales</taxon>
        <taxon>Roseiflexineae</taxon>
        <taxon>Roseiflexaceae</taxon>
        <taxon>Roseiflexus</taxon>
    </lineage>
</organism>
<dbReference type="InterPro" id="IPR036909">
    <property type="entry name" value="Cyt_c-like_dom_sf"/>
</dbReference>
<sequence>MQPLIRMTIGVALVLGALLLAANTLGRPPAAPASGPIAGDATRGQIVFERAGCSACHTTTTEFRVGTGMAGVLQPEGPVYPPGVNYGGLLPNGAPRTEENVAAFIRATNQGQIGIMPGRALSDQQMADLIAYLRTLTR</sequence>
<gene>
    <name evidence="6" type="ordered locus">Rcas_2363</name>
</gene>
<name>A7NLP9_ROSCS</name>
<dbReference type="Pfam" id="PF00034">
    <property type="entry name" value="Cytochrom_C"/>
    <property type="match status" value="1"/>
</dbReference>
<keyword evidence="2 4" id="KW-0479">Metal-binding</keyword>
<dbReference type="InterPro" id="IPR009056">
    <property type="entry name" value="Cyt_c-like_dom"/>
</dbReference>
<evidence type="ECO:0000313" key="7">
    <source>
        <dbReference type="Proteomes" id="UP000000263"/>
    </source>
</evidence>
<dbReference type="Gene3D" id="1.10.760.10">
    <property type="entry name" value="Cytochrome c-like domain"/>
    <property type="match status" value="1"/>
</dbReference>
<dbReference type="AlphaFoldDB" id="A7NLP9"/>
<accession>A7NLP9</accession>
<evidence type="ECO:0000259" key="5">
    <source>
        <dbReference type="PROSITE" id="PS51007"/>
    </source>
</evidence>